<organism evidence="7 8">
    <name type="scientific">Cochliobolus sativus (strain ND90Pr / ATCC 201652)</name>
    <name type="common">Common root rot and spot blotch fungus</name>
    <name type="synonym">Bipolaris sorokiniana</name>
    <dbReference type="NCBI Taxonomy" id="665912"/>
    <lineage>
        <taxon>Eukaryota</taxon>
        <taxon>Fungi</taxon>
        <taxon>Dikarya</taxon>
        <taxon>Ascomycota</taxon>
        <taxon>Pezizomycotina</taxon>
        <taxon>Dothideomycetes</taxon>
        <taxon>Pleosporomycetidae</taxon>
        <taxon>Pleosporales</taxon>
        <taxon>Pleosporineae</taxon>
        <taxon>Pleosporaceae</taxon>
        <taxon>Bipolaris</taxon>
    </lineage>
</organism>
<dbReference type="HOGENOM" id="CLU_1695326_0_0_1"/>
<dbReference type="eggNOG" id="KOG0157">
    <property type="taxonomic scope" value="Eukaryota"/>
</dbReference>
<evidence type="ECO:0000256" key="6">
    <source>
        <dbReference type="SAM" id="Phobius"/>
    </source>
</evidence>
<dbReference type="SUPFAM" id="SSF48264">
    <property type="entry name" value="Cytochrome P450"/>
    <property type="match status" value="1"/>
</dbReference>
<evidence type="ECO:0008006" key="9">
    <source>
        <dbReference type="Google" id="ProtNLM"/>
    </source>
</evidence>
<dbReference type="OrthoDB" id="1470350at2759"/>
<sequence>MIDNERPDIWNLILSQGEDKRLPLNEMYSNVDLFMIAGTETTATLLSRFTYYLLKNPGKLNKLVQEIRSGFTSEEELAIEKLRQLKYLAACFEEGLRMYPPVPSGFYCVVPEGGANVCGEYVPGGVNNDHTYIKVCLIHITIIQYITAMLLFIDL</sequence>
<dbReference type="AlphaFoldDB" id="M2T093"/>
<reference evidence="7 8" key="1">
    <citation type="journal article" date="2012" name="PLoS Pathog.">
        <title>Diverse lifestyles and strategies of plant pathogenesis encoded in the genomes of eighteen Dothideomycetes fungi.</title>
        <authorList>
            <person name="Ohm R.A."/>
            <person name="Feau N."/>
            <person name="Henrissat B."/>
            <person name="Schoch C.L."/>
            <person name="Horwitz B.A."/>
            <person name="Barry K.W."/>
            <person name="Condon B.J."/>
            <person name="Copeland A.C."/>
            <person name="Dhillon B."/>
            <person name="Glaser F."/>
            <person name="Hesse C.N."/>
            <person name="Kosti I."/>
            <person name="LaButti K."/>
            <person name="Lindquist E.A."/>
            <person name="Lucas S."/>
            <person name="Salamov A.A."/>
            <person name="Bradshaw R.E."/>
            <person name="Ciuffetti L."/>
            <person name="Hamelin R.C."/>
            <person name="Kema G.H.J."/>
            <person name="Lawrence C."/>
            <person name="Scott J.A."/>
            <person name="Spatafora J.W."/>
            <person name="Turgeon B.G."/>
            <person name="de Wit P.J.G.M."/>
            <person name="Zhong S."/>
            <person name="Goodwin S.B."/>
            <person name="Grigoriev I.V."/>
        </authorList>
    </citation>
    <scope>NUCLEOTIDE SEQUENCE [LARGE SCALE GENOMIC DNA]</scope>
    <source>
        <strain evidence="8">ND90Pr / ATCC 201652</strain>
    </source>
</reference>
<dbReference type="InterPro" id="IPR001128">
    <property type="entry name" value="Cyt_P450"/>
</dbReference>
<keyword evidence="6" id="KW-0472">Membrane</keyword>
<dbReference type="GO" id="GO:0020037">
    <property type="term" value="F:heme binding"/>
    <property type="evidence" value="ECO:0007669"/>
    <property type="project" value="InterPro"/>
</dbReference>
<comment type="cofactor">
    <cofactor evidence="1">
        <name>heme</name>
        <dbReference type="ChEBI" id="CHEBI:30413"/>
    </cofactor>
</comment>
<evidence type="ECO:0000256" key="1">
    <source>
        <dbReference type="ARBA" id="ARBA00001971"/>
    </source>
</evidence>
<dbReference type="InterPro" id="IPR036396">
    <property type="entry name" value="Cyt_P450_sf"/>
</dbReference>
<dbReference type="InterPro" id="IPR050121">
    <property type="entry name" value="Cytochrome_P450_monoxygenase"/>
</dbReference>
<evidence type="ECO:0000313" key="8">
    <source>
        <dbReference type="Proteomes" id="UP000016934"/>
    </source>
</evidence>
<comment type="similarity">
    <text evidence="2">Belongs to the cytochrome P450 family.</text>
</comment>
<proteinExistence type="inferred from homology"/>
<feature type="transmembrane region" description="Helical" evidence="6">
    <location>
        <begin position="135"/>
        <end position="153"/>
    </location>
</feature>
<dbReference type="GO" id="GO:0005506">
    <property type="term" value="F:iron ion binding"/>
    <property type="evidence" value="ECO:0007669"/>
    <property type="project" value="InterPro"/>
</dbReference>
<evidence type="ECO:0000313" key="7">
    <source>
        <dbReference type="EMBL" id="EMD62591.1"/>
    </source>
</evidence>
<protein>
    <recommendedName>
        <fullName evidence="9">Cytochrome P450</fullName>
    </recommendedName>
</protein>
<dbReference type="Pfam" id="PF00067">
    <property type="entry name" value="p450"/>
    <property type="match status" value="1"/>
</dbReference>
<dbReference type="GO" id="GO:0004497">
    <property type="term" value="F:monooxygenase activity"/>
    <property type="evidence" value="ECO:0007669"/>
    <property type="project" value="InterPro"/>
</dbReference>
<accession>M2T093</accession>
<dbReference type="Proteomes" id="UP000016934">
    <property type="component" value="Unassembled WGS sequence"/>
</dbReference>
<evidence type="ECO:0000256" key="2">
    <source>
        <dbReference type="ARBA" id="ARBA00010617"/>
    </source>
</evidence>
<keyword evidence="6" id="KW-1133">Transmembrane helix</keyword>
<dbReference type="GeneID" id="19135803"/>
<dbReference type="PANTHER" id="PTHR24305:SF210">
    <property type="entry name" value="CYTOCHROME P450 MONOOXYGENASE ASQL-RELATED"/>
    <property type="match status" value="1"/>
</dbReference>
<reference evidence="8" key="2">
    <citation type="journal article" date="2013" name="PLoS Genet.">
        <title>Comparative genome structure, secondary metabolite, and effector coding capacity across Cochliobolus pathogens.</title>
        <authorList>
            <person name="Condon B.J."/>
            <person name="Leng Y."/>
            <person name="Wu D."/>
            <person name="Bushley K.E."/>
            <person name="Ohm R.A."/>
            <person name="Otillar R."/>
            <person name="Martin J."/>
            <person name="Schackwitz W."/>
            <person name="Grimwood J."/>
            <person name="MohdZainudin N."/>
            <person name="Xue C."/>
            <person name="Wang R."/>
            <person name="Manning V.A."/>
            <person name="Dhillon B."/>
            <person name="Tu Z.J."/>
            <person name="Steffenson B.J."/>
            <person name="Salamov A."/>
            <person name="Sun H."/>
            <person name="Lowry S."/>
            <person name="LaButti K."/>
            <person name="Han J."/>
            <person name="Copeland A."/>
            <person name="Lindquist E."/>
            <person name="Barry K."/>
            <person name="Schmutz J."/>
            <person name="Baker S.E."/>
            <person name="Ciuffetti L.M."/>
            <person name="Grigoriev I.V."/>
            <person name="Zhong S."/>
            <person name="Turgeon B.G."/>
        </authorList>
    </citation>
    <scope>NUCLEOTIDE SEQUENCE [LARGE SCALE GENOMIC DNA]</scope>
    <source>
        <strain evidence="8">ND90Pr / ATCC 201652</strain>
    </source>
</reference>
<dbReference type="GO" id="GO:0016705">
    <property type="term" value="F:oxidoreductase activity, acting on paired donors, with incorporation or reduction of molecular oxygen"/>
    <property type="evidence" value="ECO:0007669"/>
    <property type="project" value="InterPro"/>
</dbReference>
<dbReference type="EMBL" id="KB445646">
    <property type="protein sequence ID" value="EMD62591.1"/>
    <property type="molecule type" value="Genomic_DNA"/>
</dbReference>
<evidence type="ECO:0000256" key="4">
    <source>
        <dbReference type="ARBA" id="ARBA00022723"/>
    </source>
</evidence>
<keyword evidence="5" id="KW-0408">Iron</keyword>
<dbReference type="OMA" id="CLIHITI"/>
<dbReference type="RefSeq" id="XP_007701553.1">
    <property type="nucleotide sequence ID" value="XM_007703363.1"/>
</dbReference>
<keyword evidence="4" id="KW-0479">Metal-binding</keyword>
<name>M2T093_COCSN</name>
<evidence type="ECO:0000256" key="5">
    <source>
        <dbReference type="ARBA" id="ARBA00023004"/>
    </source>
</evidence>
<evidence type="ECO:0000256" key="3">
    <source>
        <dbReference type="ARBA" id="ARBA00022617"/>
    </source>
</evidence>
<keyword evidence="3" id="KW-0349">Heme</keyword>
<dbReference type="Gene3D" id="1.10.630.10">
    <property type="entry name" value="Cytochrome P450"/>
    <property type="match status" value="1"/>
</dbReference>
<keyword evidence="8" id="KW-1185">Reference proteome</keyword>
<keyword evidence="6" id="KW-0812">Transmembrane</keyword>
<dbReference type="PANTHER" id="PTHR24305">
    <property type="entry name" value="CYTOCHROME P450"/>
    <property type="match status" value="1"/>
</dbReference>
<gene>
    <name evidence="7" type="ORF">COCSADRAFT_28069</name>
</gene>
<dbReference type="KEGG" id="bsc:COCSADRAFT_28069"/>